<gene>
    <name evidence="5" type="ORF">C3B54_11234</name>
</gene>
<dbReference type="InterPro" id="IPR004474">
    <property type="entry name" value="LytR_CpsA_psr"/>
</dbReference>
<keyword evidence="3" id="KW-0812">Transmembrane</keyword>
<protein>
    <submittedName>
        <fullName evidence="5">LytR-like polyrhamnose transferase</fullName>
    </submittedName>
</protein>
<feature type="region of interest" description="Disordered" evidence="2">
    <location>
        <begin position="356"/>
        <end position="431"/>
    </location>
</feature>
<dbReference type="Gene3D" id="3.40.630.190">
    <property type="entry name" value="LCP protein"/>
    <property type="match status" value="1"/>
</dbReference>
<reference evidence="5 6" key="1">
    <citation type="submission" date="2018-02" db="EMBL/GenBank/DDBJ databases">
        <title>Complete genome of the streamlined marine actinobacterium Pontimonas salivibrio CL-TW6 adapted to coastal planktonic lifestype.</title>
        <authorList>
            <person name="Cho B.C."/>
            <person name="Hardies S.C."/>
            <person name="Jang G.I."/>
            <person name="Hwang C.Y."/>
        </authorList>
    </citation>
    <scope>NUCLEOTIDE SEQUENCE [LARGE SCALE GENOMIC DNA]</scope>
    <source>
        <strain evidence="5 6">CL-TW6</strain>
    </source>
</reference>
<name>A0A2L2BNJ4_9MICO</name>
<feature type="compositionally biased region" description="Acidic residues" evidence="2">
    <location>
        <begin position="411"/>
        <end position="426"/>
    </location>
</feature>
<proteinExistence type="inferred from homology"/>
<sequence length="453" mass="47567">MSTEGIARRERRRDRGVYQPHHATQKRLGGWRAGATIAGLVATSLVVSAFAVAGFTVVNLTASLQTVELPGYEQPVMAGVGEWEGGFNVLIVGSDTRVGQGEQFGESDSELNDVNLLVHVSENHDHATVMSFPRDTLVDVPACEQADGSLSDPRTMTPLNATWSIGGLPCVAATVEQLTGLDVGYAGVMTFTGVAQLSTAVGGVEVCVNEPIVDPWSGLNLPEAGWHTLEGGQALAFLRTRKGVGDGSDLARISSQQVYMSALVRTLQADGVLNDVTRLYSIAQVAAQNMVLSSSLGSLDVMVSMARALRNIPNENIVFIQFPVLDAPEGYSGKVIPDPTLSETVLAKIQLDEPYALAEGSGGRGSEDAPVEEGDETEATTSLPDAEDNTGDKPVADEGADTSNDSSGDQSGEEVEPQPEDNDQEADQPVTQAEVLEGLVGQTASDVTCAVAN</sequence>
<keyword evidence="6" id="KW-1185">Reference proteome</keyword>
<dbReference type="KEGG" id="psai:C3B54_11234"/>
<evidence type="ECO:0000259" key="4">
    <source>
        <dbReference type="Pfam" id="PF03816"/>
    </source>
</evidence>
<feature type="domain" description="Cell envelope-related transcriptional attenuator" evidence="4">
    <location>
        <begin position="112"/>
        <end position="268"/>
    </location>
</feature>
<dbReference type="InterPro" id="IPR050922">
    <property type="entry name" value="LytR/CpsA/Psr_CW_biosynth"/>
</dbReference>
<comment type="similarity">
    <text evidence="1">Belongs to the LytR/CpsA/Psr (LCP) family.</text>
</comment>
<dbReference type="NCBIfam" id="TIGR00350">
    <property type="entry name" value="lytR_cpsA_psr"/>
    <property type="match status" value="1"/>
</dbReference>
<keyword evidence="3" id="KW-0472">Membrane</keyword>
<dbReference type="PANTHER" id="PTHR33392">
    <property type="entry name" value="POLYISOPRENYL-TEICHOIC ACID--PEPTIDOGLYCAN TEICHOIC ACID TRANSFERASE TAGU"/>
    <property type="match status" value="1"/>
</dbReference>
<dbReference type="Pfam" id="PF03816">
    <property type="entry name" value="LytR_cpsA_psr"/>
    <property type="match status" value="1"/>
</dbReference>
<dbReference type="AlphaFoldDB" id="A0A2L2BNJ4"/>
<evidence type="ECO:0000313" key="6">
    <source>
        <dbReference type="Proteomes" id="UP000243077"/>
    </source>
</evidence>
<dbReference type="RefSeq" id="WP_104912875.1">
    <property type="nucleotide sequence ID" value="NZ_CP026923.1"/>
</dbReference>
<feature type="compositionally biased region" description="Acidic residues" evidence="2">
    <location>
        <begin position="369"/>
        <end position="378"/>
    </location>
</feature>
<dbReference type="PANTHER" id="PTHR33392:SF6">
    <property type="entry name" value="POLYISOPRENYL-TEICHOIC ACID--PEPTIDOGLYCAN TEICHOIC ACID TRANSFERASE TAGU"/>
    <property type="match status" value="1"/>
</dbReference>
<keyword evidence="5" id="KW-0808">Transferase</keyword>
<accession>A0A2L2BNJ4</accession>
<evidence type="ECO:0000256" key="3">
    <source>
        <dbReference type="SAM" id="Phobius"/>
    </source>
</evidence>
<dbReference type="EMBL" id="CP026923">
    <property type="protein sequence ID" value="AVG23236.1"/>
    <property type="molecule type" value="Genomic_DNA"/>
</dbReference>
<dbReference type="Proteomes" id="UP000243077">
    <property type="component" value="Chromosome"/>
</dbReference>
<evidence type="ECO:0000313" key="5">
    <source>
        <dbReference type="EMBL" id="AVG23236.1"/>
    </source>
</evidence>
<feature type="compositionally biased region" description="Polar residues" evidence="2">
    <location>
        <begin position="401"/>
        <end position="410"/>
    </location>
</feature>
<keyword evidence="3" id="KW-1133">Transmembrane helix</keyword>
<feature type="region of interest" description="Disordered" evidence="2">
    <location>
        <begin position="1"/>
        <end position="21"/>
    </location>
</feature>
<dbReference type="GO" id="GO:0016740">
    <property type="term" value="F:transferase activity"/>
    <property type="evidence" value="ECO:0007669"/>
    <property type="project" value="UniProtKB-KW"/>
</dbReference>
<evidence type="ECO:0000256" key="2">
    <source>
        <dbReference type="SAM" id="MobiDB-lite"/>
    </source>
</evidence>
<evidence type="ECO:0000256" key="1">
    <source>
        <dbReference type="ARBA" id="ARBA00006068"/>
    </source>
</evidence>
<dbReference type="OrthoDB" id="9782542at2"/>
<organism evidence="5 6">
    <name type="scientific">Pontimonas salivibrio</name>
    <dbReference type="NCBI Taxonomy" id="1159327"/>
    <lineage>
        <taxon>Bacteria</taxon>
        <taxon>Bacillati</taxon>
        <taxon>Actinomycetota</taxon>
        <taxon>Actinomycetes</taxon>
        <taxon>Micrococcales</taxon>
        <taxon>Microbacteriaceae</taxon>
        <taxon>Pontimonas</taxon>
    </lineage>
</organism>
<feature type="transmembrane region" description="Helical" evidence="3">
    <location>
        <begin position="35"/>
        <end position="58"/>
    </location>
</feature>